<dbReference type="InterPro" id="IPR006860">
    <property type="entry name" value="FecR"/>
</dbReference>
<sequence>MDRNGDRPVSNGDAVREEALAWFVRRQSGDADTALSPAERAAFEDWLARDPSHRREYDRLAGLWTDIGALPDPRRTKPVRRAPKPTTSPVLSRRRILTGGVACAAALAAVTVLPTWRNTVRSGTGERRTLALTDGSTIEMDAGSALTMEVSEGERRVALTAGRARFVVAPDSARPFVVSSANGVLETSKAVFVVHRRPDGAVVAVEDGTLALSVNDGAPERLTAGQCRPYCADGLRPPIDGGVAMETAWRQGRLVFQDQRLETVVADLNRYHPAHILLWDDSIAGLRVEGSVDIARPDAALKAITRTLPVRTVQLSPYLVLLHSA</sequence>
<dbReference type="Pfam" id="PF16220">
    <property type="entry name" value="DUF4880"/>
    <property type="match status" value="1"/>
</dbReference>
<proteinExistence type="predicted"/>
<dbReference type="InterPro" id="IPR032623">
    <property type="entry name" value="FecR_N"/>
</dbReference>
<name>A0A3S0XM08_9PROT</name>
<feature type="region of interest" description="Disordered" evidence="1">
    <location>
        <begin position="71"/>
        <end position="90"/>
    </location>
</feature>
<gene>
    <name evidence="4" type="ORF">EJ913_16440</name>
</gene>
<comment type="caution">
    <text evidence="4">The sequence shown here is derived from an EMBL/GenBank/DDBJ whole genome shotgun (WGS) entry which is preliminary data.</text>
</comment>
<evidence type="ECO:0000259" key="2">
    <source>
        <dbReference type="Pfam" id="PF04773"/>
    </source>
</evidence>
<dbReference type="InterPro" id="IPR012373">
    <property type="entry name" value="Ferrdict_sens_TM"/>
</dbReference>
<reference evidence="4 5" key="1">
    <citation type="submission" date="2018-12" db="EMBL/GenBank/DDBJ databases">
        <authorList>
            <person name="Yang Y."/>
        </authorList>
    </citation>
    <scope>NUCLEOTIDE SEQUENCE [LARGE SCALE GENOMIC DNA]</scope>
    <source>
        <strain evidence="4 5">GSF71</strain>
    </source>
</reference>
<dbReference type="Pfam" id="PF04773">
    <property type="entry name" value="FecR"/>
    <property type="match status" value="1"/>
</dbReference>
<dbReference type="GO" id="GO:0016989">
    <property type="term" value="F:sigma factor antagonist activity"/>
    <property type="evidence" value="ECO:0007669"/>
    <property type="project" value="TreeGrafter"/>
</dbReference>
<dbReference type="InterPro" id="IPR041916">
    <property type="entry name" value="Anti_sigma_zinc_sf"/>
</dbReference>
<keyword evidence="5" id="KW-1185">Reference proteome</keyword>
<evidence type="ECO:0000313" key="5">
    <source>
        <dbReference type="Proteomes" id="UP000280346"/>
    </source>
</evidence>
<dbReference type="Gene3D" id="3.55.50.30">
    <property type="match status" value="1"/>
</dbReference>
<protein>
    <submittedName>
        <fullName evidence="4">FecR family protein</fullName>
    </submittedName>
</protein>
<feature type="domain" description="FecR N-terminal" evidence="3">
    <location>
        <begin position="17"/>
        <end position="61"/>
    </location>
</feature>
<dbReference type="EMBL" id="RZIJ01000012">
    <property type="protein sequence ID" value="RUQ69354.1"/>
    <property type="molecule type" value="Genomic_DNA"/>
</dbReference>
<organism evidence="4 5">
    <name type="scientific">Azospirillum doebereinerae</name>
    <dbReference type="NCBI Taxonomy" id="92933"/>
    <lineage>
        <taxon>Bacteria</taxon>
        <taxon>Pseudomonadati</taxon>
        <taxon>Pseudomonadota</taxon>
        <taxon>Alphaproteobacteria</taxon>
        <taxon>Rhodospirillales</taxon>
        <taxon>Azospirillaceae</taxon>
        <taxon>Azospirillum</taxon>
    </lineage>
</organism>
<evidence type="ECO:0000313" key="4">
    <source>
        <dbReference type="EMBL" id="RUQ69354.1"/>
    </source>
</evidence>
<dbReference type="PIRSF" id="PIRSF018266">
    <property type="entry name" value="FecR"/>
    <property type="match status" value="1"/>
</dbReference>
<dbReference type="RefSeq" id="WP_126999766.1">
    <property type="nucleotide sequence ID" value="NZ_JBNPXW010000027.1"/>
</dbReference>
<dbReference type="Proteomes" id="UP000280346">
    <property type="component" value="Unassembled WGS sequence"/>
</dbReference>
<dbReference type="Gene3D" id="1.10.10.1320">
    <property type="entry name" value="Anti-sigma factor, zinc-finger domain"/>
    <property type="match status" value="1"/>
</dbReference>
<dbReference type="Gene3D" id="2.60.120.1440">
    <property type="match status" value="1"/>
</dbReference>
<feature type="domain" description="FecR protein" evidence="2">
    <location>
        <begin position="119"/>
        <end position="209"/>
    </location>
</feature>
<dbReference type="PANTHER" id="PTHR30273:SF2">
    <property type="entry name" value="PROTEIN FECR"/>
    <property type="match status" value="1"/>
</dbReference>
<evidence type="ECO:0000259" key="3">
    <source>
        <dbReference type="Pfam" id="PF16220"/>
    </source>
</evidence>
<evidence type="ECO:0000256" key="1">
    <source>
        <dbReference type="SAM" id="MobiDB-lite"/>
    </source>
</evidence>
<dbReference type="OrthoDB" id="9798846at2"/>
<dbReference type="AlphaFoldDB" id="A0A3S0XM08"/>
<accession>A0A3S0XM08</accession>
<dbReference type="PANTHER" id="PTHR30273">
    <property type="entry name" value="PERIPLASMIC SIGNAL SENSOR AND SIGMA FACTOR ACTIVATOR FECR-RELATED"/>
    <property type="match status" value="1"/>
</dbReference>